<evidence type="ECO:0000313" key="3">
    <source>
        <dbReference type="Proteomes" id="UP000029644"/>
    </source>
</evidence>
<reference evidence="2 3" key="1">
    <citation type="journal article" date="2014" name="Genome Announc.">
        <title>Draft Genome Sequences of Marine Flavobacterium Algibacter lectus Strains SS8 and NR4.</title>
        <authorList>
            <person name="Takatani N."/>
            <person name="Nakanishi M."/>
            <person name="Meirelles P."/>
            <person name="Mino S."/>
            <person name="Suda W."/>
            <person name="Oshima K."/>
            <person name="Hattori M."/>
            <person name="Ohkuma M."/>
            <person name="Hosokawa M."/>
            <person name="Miyashita K."/>
            <person name="Thompson F.L."/>
            <person name="Niwa A."/>
            <person name="Sawabe T."/>
            <person name="Sawabe T."/>
        </authorList>
    </citation>
    <scope>NUCLEOTIDE SEQUENCE [LARGE SCALE GENOMIC DNA]</scope>
    <source>
        <strain evidence="2 3">JCM 19300</strain>
    </source>
</reference>
<comment type="caution">
    <text evidence="2">The sequence shown here is derived from an EMBL/GenBank/DDBJ whole genome shotgun (WGS) entry which is preliminary data.</text>
</comment>
<dbReference type="OrthoDB" id="5343971at2"/>
<protein>
    <recommendedName>
        <fullName evidence="1">EthD domain-containing protein</fullName>
    </recommendedName>
</protein>
<dbReference type="InterPro" id="IPR009799">
    <property type="entry name" value="EthD_dom"/>
</dbReference>
<dbReference type="PANTHER" id="PTHR40260:SF2">
    <property type="entry name" value="BLR8190 PROTEIN"/>
    <property type="match status" value="1"/>
</dbReference>
<evidence type="ECO:0000313" key="2">
    <source>
        <dbReference type="EMBL" id="GAL64477.1"/>
    </source>
</evidence>
<organism evidence="2 3">
    <name type="scientific">Algibacter lectus</name>
    <dbReference type="NCBI Taxonomy" id="221126"/>
    <lineage>
        <taxon>Bacteria</taxon>
        <taxon>Pseudomonadati</taxon>
        <taxon>Bacteroidota</taxon>
        <taxon>Flavobacteriia</taxon>
        <taxon>Flavobacteriales</taxon>
        <taxon>Flavobacteriaceae</taxon>
        <taxon>Algibacter</taxon>
    </lineage>
</organism>
<dbReference type="SUPFAM" id="SSF54909">
    <property type="entry name" value="Dimeric alpha+beta barrel"/>
    <property type="match status" value="1"/>
</dbReference>
<dbReference type="InterPro" id="IPR011008">
    <property type="entry name" value="Dimeric_a/b-barrel"/>
</dbReference>
<dbReference type="EMBL" id="BBNQ01000019">
    <property type="protein sequence ID" value="GAL64477.1"/>
    <property type="molecule type" value="Genomic_DNA"/>
</dbReference>
<proteinExistence type="predicted"/>
<feature type="domain" description="EthD" evidence="1">
    <location>
        <begin position="19"/>
        <end position="90"/>
    </location>
</feature>
<evidence type="ECO:0000259" key="1">
    <source>
        <dbReference type="Pfam" id="PF07110"/>
    </source>
</evidence>
<name>A0A090WAF1_9FLAO</name>
<dbReference type="Gene3D" id="3.30.70.100">
    <property type="match status" value="1"/>
</dbReference>
<accession>A0A090WAF1</accession>
<dbReference type="GO" id="GO:0016491">
    <property type="term" value="F:oxidoreductase activity"/>
    <property type="evidence" value="ECO:0007669"/>
    <property type="project" value="InterPro"/>
</dbReference>
<dbReference type="Proteomes" id="UP000029644">
    <property type="component" value="Unassembled WGS sequence"/>
</dbReference>
<dbReference type="AlphaFoldDB" id="A0A090WAF1"/>
<dbReference type="NCBIfam" id="TIGR02118">
    <property type="entry name" value="EthD family reductase"/>
    <property type="match status" value="1"/>
</dbReference>
<dbReference type="Pfam" id="PF07110">
    <property type="entry name" value="EthD"/>
    <property type="match status" value="1"/>
</dbReference>
<gene>
    <name evidence="2" type="ORF">JCM19300_4572</name>
</gene>
<dbReference type="PANTHER" id="PTHR40260">
    <property type="entry name" value="BLR8190 PROTEIN"/>
    <property type="match status" value="1"/>
</dbReference>
<sequence>MIKITVMYPNTADLKFDKPYYIKQHGQLLIDLLGDAIISSDVNFGLAGATPDQPAPYVVIANLVFKSMETFQQSFGANAEAILADLPNFTNVKPQVQISEVV</sequence>